<dbReference type="InterPro" id="IPR036388">
    <property type="entry name" value="WH-like_DNA-bd_sf"/>
</dbReference>
<proteinExistence type="inferred from homology"/>
<sequence length="304" mass="33218">MSQTFNYRHLYYFWVVAKEGGVARAAERLDMAVQTISAQVRDLEKALGVTLLRSEGRNLVLTEAGVAAMHEADHIFALGEQLPHRVREAASGPTLRLNLGISDGIAKLAVHRLLTPVLNEPHLRLLCHEGEFQPLLGELALHKLDAVLADRQAAPNPALRTTSQLLASSPVTWFAPASWAAQAAPRFPQTLTEVPVLLPTAHAALRERIDHWLERERIRPRIAGEFEDSALLSTFAAAGMGVMPAPSALGTHLQRTYGLAPIGQSPDVHEEFHLIYSARKVMHPLLQRLLAADGPGLLMASQDA</sequence>
<gene>
    <name evidence="7" type="ORF">GCM10023090_00800</name>
</gene>
<dbReference type="PANTHER" id="PTHR30293:SF2">
    <property type="entry name" value="TRANSCRIPTIONAL ACTIVATOR PROTEIN NHAR"/>
    <property type="match status" value="1"/>
</dbReference>
<dbReference type="Proteomes" id="UP001501788">
    <property type="component" value="Unassembled WGS sequence"/>
</dbReference>
<evidence type="ECO:0000259" key="6">
    <source>
        <dbReference type="PROSITE" id="PS50931"/>
    </source>
</evidence>
<evidence type="ECO:0000256" key="3">
    <source>
        <dbReference type="ARBA" id="ARBA00023125"/>
    </source>
</evidence>
<dbReference type="EMBL" id="BAABEX010000001">
    <property type="protein sequence ID" value="GAA4417356.1"/>
    <property type="molecule type" value="Genomic_DNA"/>
</dbReference>
<keyword evidence="8" id="KW-1185">Reference proteome</keyword>
<dbReference type="InterPro" id="IPR005119">
    <property type="entry name" value="LysR_subst-bd"/>
</dbReference>
<evidence type="ECO:0000256" key="2">
    <source>
        <dbReference type="ARBA" id="ARBA00023015"/>
    </source>
</evidence>
<dbReference type="SUPFAM" id="SSF53850">
    <property type="entry name" value="Periplasmic binding protein-like II"/>
    <property type="match status" value="1"/>
</dbReference>
<dbReference type="Gene3D" id="3.40.190.10">
    <property type="entry name" value="Periplasmic binding protein-like II"/>
    <property type="match status" value="2"/>
</dbReference>
<dbReference type="PROSITE" id="PS50931">
    <property type="entry name" value="HTH_LYSR"/>
    <property type="match status" value="1"/>
</dbReference>
<keyword evidence="3" id="KW-0238">DNA-binding</keyword>
<evidence type="ECO:0000256" key="1">
    <source>
        <dbReference type="ARBA" id="ARBA00009437"/>
    </source>
</evidence>
<organism evidence="7 8">
    <name type="scientific">Acidovorax lacteus</name>
    <dbReference type="NCBI Taxonomy" id="1924988"/>
    <lineage>
        <taxon>Bacteria</taxon>
        <taxon>Pseudomonadati</taxon>
        <taxon>Pseudomonadota</taxon>
        <taxon>Betaproteobacteria</taxon>
        <taxon>Burkholderiales</taxon>
        <taxon>Comamonadaceae</taxon>
        <taxon>Acidovorax</taxon>
    </lineage>
</organism>
<dbReference type="Pfam" id="PF03466">
    <property type="entry name" value="LysR_substrate"/>
    <property type="match status" value="1"/>
</dbReference>
<feature type="domain" description="HTH lysR-type" evidence="6">
    <location>
        <begin position="5"/>
        <end position="62"/>
    </location>
</feature>
<comment type="caution">
    <text evidence="7">The sequence shown here is derived from an EMBL/GenBank/DDBJ whole genome shotgun (WGS) entry which is preliminary data.</text>
</comment>
<reference evidence="8" key="1">
    <citation type="journal article" date="2019" name="Int. J. Syst. Evol. Microbiol.">
        <title>The Global Catalogue of Microorganisms (GCM) 10K type strain sequencing project: providing services to taxonomists for standard genome sequencing and annotation.</title>
        <authorList>
            <consortium name="The Broad Institute Genomics Platform"/>
            <consortium name="The Broad Institute Genome Sequencing Center for Infectious Disease"/>
            <person name="Wu L."/>
            <person name="Ma J."/>
        </authorList>
    </citation>
    <scope>NUCLEOTIDE SEQUENCE [LARGE SCALE GENOMIC DNA]</scope>
    <source>
        <strain evidence="8">JCM 31890</strain>
    </source>
</reference>
<evidence type="ECO:0000256" key="4">
    <source>
        <dbReference type="ARBA" id="ARBA00023159"/>
    </source>
</evidence>
<evidence type="ECO:0000313" key="8">
    <source>
        <dbReference type="Proteomes" id="UP001501788"/>
    </source>
</evidence>
<accession>A0ABP8KVZ0</accession>
<keyword evidence="5" id="KW-0804">Transcription</keyword>
<keyword evidence="2" id="KW-0805">Transcription regulation</keyword>
<evidence type="ECO:0000313" key="7">
    <source>
        <dbReference type="EMBL" id="GAA4417356.1"/>
    </source>
</evidence>
<dbReference type="RefSeq" id="WP_345060087.1">
    <property type="nucleotide sequence ID" value="NZ_BAABEX010000001.1"/>
</dbReference>
<dbReference type="InterPro" id="IPR000847">
    <property type="entry name" value="LysR_HTH_N"/>
</dbReference>
<dbReference type="InterPro" id="IPR036390">
    <property type="entry name" value="WH_DNA-bd_sf"/>
</dbReference>
<comment type="similarity">
    <text evidence="1">Belongs to the LysR transcriptional regulatory family.</text>
</comment>
<dbReference type="Pfam" id="PF00126">
    <property type="entry name" value="HTH_1"/>
    <property type="match status" value="1"/>
</dbReference>
<evidence type="ECO:0000256" key="5">
    <source>
        <dbReference type="ARBA" id="ARBA00023163"/>
    </source>
</evidence>
<dbReference type="PANTHER" id="PTHR30293">
    <property type="entry name" value="TRANSCRIPTIONAL REGULATORY PROTEIN NAC-RELATED"/>
    <property type="match status" value="1"/>
</dbReference>
<dbReference type="Gene3D" id="1.10.10.10">
    <property type="entry name" value="Winged helix-like DNA-binding domain superfamily/Winged helix DNA-binding domain"/>
    <property type="match status" value="1"/>
</dbReference>
<protein>
    <submittedName>
        <fullName evidence="7">LysR family transcriptional regulator</fullName>
    </submittedName>
</protein>
<name>A0ABP8KVZ0_9BURK</name>
<keyword evidence="4" id="KW-0010">Activator</keyword>
<dbReference type="SUPFAM" id="SSF46785">
    <property type="entry name" value="Winged helix' DNA-binding domain"/>
    <property type="match status" value="1"/>
</dbReference>